<reference evidence="1 2" key="1">
    <citation type="submission" date="2013-04" db="EMBL/GenBank/DDBJ databases">
        <title>The Genome Sequence of Parabacteroides gordonii DSM 23371.</title>
        <authorList>
            <consortium name="The Broad Institute Genomics Platform"/>
            <person name="Earl A."/>
            <person name="Ward D."/>
            <person name="Feldgarden M."/>
            <person name="Gevers D."/>
            <person name="Martens E."/>
            <person name="Sakamoto M."/>
            <person name="Benno Y."/>
            <person name="Suzuki N."/>
            <person name="Matsunaga N."/>
            <person name="Koshihara K."/>
            <person name="Seki M."/>
            <person name="Komiya H."/>
            <person name="Walker B."/>
            <person name="Young S."/>
            <person name="Zeng Q."/>
            <person name="Gargeya S."/>
            <person name="Fitzgerald M."/>
            <person name="Haas B."/>
            <person name="Abouelleil A."/>
            <person name="Allen A.W."/>
            <person name="Alvarado L."/>
            <person name="Arachchi H.M."/>
            <person name="Berlin A.M."/>
            <person name="Chapman S.B."/>
            <person name="Gainer-Dewar J."/>
            <person name="Goldberg J."/>
            <person name="Griggs A."/>
            <person name="Gujja S."/>
            <person name="Hansen M."/>
            <person name="Howarth C."/>
            <person name="Imamovic A."/>
            <person name="Ireland A."/>
            <person name="Larimer J."/>
            <person name="McCowan C."/>
            <person name="Murphy C."/>
            <person name="Pearson M."/>
            <person name="Poon T.W."/>
            <person name="Priest M."/>
            <person name="Roberts A."/>
            <person name="Saif S."/>
            <person name="Shea T."/>
            <person name="Sisk P."/>
            <person name="Sykes S."/>
            <person name="Wortman J."/>
            <person name="Nusbaum C."/>
            <person name="Birren B."/>
        </authorList>
    </citation>
    <scope>NUCLEOTIDE SEQUENCE [LARGE SCALE GENOMIC DNA]</scope>
    <source>
        <strain evidence="1 2">MS-1</strain>
    </source>
</reference>
<protein>
    <submittedName>
        <fullName evidence="1">Uncharacterized protein</fullName>
    </submittedName>
</protein>
<dbReference type="STRING" id="1203610.HMPREF1536_02353"/>
<evidence type="ECO:0000313" key="1">
    <source>
        <dbReference type="EMBL" id="KKB56717.1"/>
    </source>
</evidence>
<keyword evidence="2" id="KW-1185">Reference proteome</keyword>
<proteinExistence type="predicted"/>
<dbReference type="PATRIC" id="fig|1203610.3.peg.2416"/>
<sequence>MSFFILANPIACIMSRYLNKRPDLRSIIKKSQDLTRDFSMKKYLNYYEIFCLFYSLFDHRSVILASRFALCCYDSCFFEIGLLTGFTQGRAGCENDSWGFDHRCFKSLFSNSPCRAYPITEVTISPKHKIGIGRVVRISVSLSGSNYLDPDNRTVYRHSCT</sequence>
<organism evidence="1 2">
    <name type="scientific">Parabacteroides gordonii MS-1 = DSM 23371</name>
    <dbReference type="NCBI Taxonomy" id="1203610"/>
    <lineage>
        <taxon>Bacteria</taxon>
        <taxon>Pseudomonadati</taxon>
        <taxon>Bacteroidota</taxon>
        <taxon>Bacteroidia</taxon>
        <taxon>Bacteroidales</taxon>
        <taxon>Tannerellaceae</taxon>
        <taxon>Parabacteroides</taxon>
    </lineage>
</organism>
<dbReference type="AlphaFoldDB" id="A0A0F5JGX9"/>
<name>A0A0F5JGX9_9BACT</name>
<dbReference type="HOGENOM" id="CLU_1642109_0_0_10"/>
<accession>A0A0F5JGX9</accession>
<dbReference type="EMBL" id="AQHW01000014">
    <property type="protein sequence ID" value="KKB56717.1"/>
    <property type="molecule type" value="Genomic_DNA"/>
</dbReference>
<evidence type="ECO:0000313" key="2">
    <source>
        <dbReference type="Proteomes" id="UP000033035"/>
    </source>
</evidence>
<gene>
    <name evidence="1" type="ORF">HMPREF1536_02353</name>
</gene>
<comment type="caution">
    <text evidence="1">The sequence shown here is derived from an EMBL/GenBank/DDBJ whole genome shotgun (WGS) entry which is preliminary data.</text>
</comment>
<dbReference type="Proteomes" id="UP000033035">
    <property type="component" value="Unassembled WGS sequence"/>
</dbReference>